<evidence type="ECO:0000313" key="2">
    <source>
        <dbReference type="EMBL" id="KAF2102980.1"/>
    </source>
</evidence>
<organism evidence="2 3">
    <name type="scientific">Rhizodiscina lignyota</name>
    <dbReference type="NCBI Taxonomy" id="1504668"/>
    <lineage>
        <taxon>Eukaryota</taxon>
        <taxon>Fungi</taxon>
        <taxon>Dikarya</taxon>
        <taxon>Ascomycota</taxon>
        <taxon>Pezizomycotina</taxon>
        <taxon>Dothideomycetes</taxon>
        <taxon>Pleosporomycetidae</taxon>
        <taxon>Aulographales</taxon>
        <taxon>Rhizodiscinaceae</taxon>
        <taxon>Rhizodiscina</taxon>
    </lineage>
</organism>
<name>A0A9P4IK06_9PEZI</name>
<comment type="caution">
    <text evidence="2">The sequence shown here is derived from an EMBL/GenBank/DDBJ whole genome shotgun (WGS) entry which is preliminary data.</text>
</comment>
<keyword evidence="3" id="KW-1185">Reference proteome</keyword>
<gene>
    <name evidence="2" type="ORF">NA57DRAFT_71961</name>
</gene>
<reference evidence="2" key="1">
    <citation type="journal article" date="2020" name="Stud. Mycol.">
        <title>101 Dothideomycetes genomes: a test case for predicting lifestyles and emergence of pathogens.</title>
        <authorList>
            <person name="Haridas S."/>
            <person name="Albert R."/>
            <person name="Binder M."/>
            <person name="Bloem J."/>
            <person name="Labutti K."/>
            <person name="Salamov A."/>
            <person name="Andreopoulos B."/>
            <person name="Baker S."/>
            <person name="Barry K."/>
            <person name="Bills G."/>
            <person name="Bluhm B."/>
            <person name="Cannon C."/>
            <person name="Castanera R."/>
            <person name="Culley D."/>
            <person name="Daum C."/>
            <person name="Ezra D."/>
            <person name="Gonzalez J."/>
            <person name="Henrissat B."/>
            <person name="Kuo A."/>
            <person name="Liang C."/>
            <person name="Lipzen A."/>
            <person name="Lutzoni F."/>
            <person name="Magnuson J."/>
            <person name="Mondo S."/>
            <person name="Nolan M."/>
            <person name="Ohm R."/>
            <person name="Pangilinan J."/>
            <person name="Park H.-J."/>
            <person name="Ramirez L."/>
            <person name="Alfaro M."/>
            <person name="Sun H."/>
            <person name="Tritt A."/>
            <person name="Yoshinaga Y."/>
            <person name="Zwiers L.-H."/>
            <person name="Turgeon B."/>
            <person name="Goodwin S."/>
            <person name="Spatafora J."/>
            <person name="Crous P."/>
            <person name="Grigoriev I."/>
        </authorList>
    </citation>
    <scope>NUCLEOTIDE SEQUENCE</scope>
    <source>
        <strain evidence="2">CBS 133067</strain>
    </source>
</reference>
<evidence type="ECO:0000313" key="3">
    <source>
        <dbReference type="Proteomes" id="UP000799772"/>
    </source>
</evidence>
<dbReference type="AlphaFoldDB" id="A0A9P4IK06"/>
<dbReference type="EMBL" id="ML978122">
    <property type="protein sequence ID" value="KAF2102980.1"/>
    <property type="molecule type" value="Genomic_DNA"/>
</dbReference>
<proteinExistence type="predicted"/>
<sequence>MQKNMGIKLKHLKPLDPLKFLPSFVEHMTKDIERLSIDYFGLAFTCRGLLQSLVDSQKIDLPPSPLNPKSSYSPRQRGKQRTQKEDVSIDATALLLVGQILWEDKEWEERGLPESRKKAQETNIGAVRYSYIANAAEWCDQYLRNKGVLKEDENAAETRRVKLTNKNGDVVYTPGDLTGKKDPKIDDQWHEIVRVTGLTSGRDGQGDDFGMPV</sequence>
<feature type="region of interest" description="Disordered" evidence="1">
    <location>
        <begin position="60"/>
        <end position="86"/>
    </location>
</feature>
<dbReference type="Proteomes" id="UP000799772">
    <property type="component" value="Unassembled WGS sequence"/>
</dbReference>
<evidence type="ECO:0000256" key="1">
    <source>
        <dbReference type="SAM" id="MobiDB-lite"/>
    </source>
</evidence>
<protein>
    <submittedName>
        <fullName evidence="2">Uncharacterized protein</fullName>
    </submittedName>
</protein>
<accession>A0A9P4IK06</accession>